<keyword evidence="2" id="KW-0238">DNA-binding</keyword>
<dbReference type="PROSITE" id="PS50949">
    <property type="entry name" value="HTH_GNTR"/>
    <property type="match status" value="1"/>
</dbReference>
<dbReference type="GO" id="GO:0045892">
    <property type="term" value="P:negative regulation of DNA-templated transcription"/>
    <property type="evidence" value="ECO:0007669"/>
    <property type="project" value="TreeGrafter"/>
</dbReference>
<reference evidence="6 7" key="1">
    <citation type="submission" date="2019-09" db="EMBL/GenBank/DDBJ databases">
        <title>Screening of Novel Bioactive Compounds from Soil-Associated.</title>
        <authorList>
            <person name="Zhao S."/>
        </authorList>
    </citation>
    <scope>NUCLEOTIDE SEQUENCE [LARGE SCALE GENOMIC DNA]</scope>
    <source>
        <strain evidence="6 7">HIT-DPA4</strain>
    </source>
</reference>
<dbReference type="GO" id="GO:0003677">
    <property type="term" value="F:DNA binding"/>
    <property type="evidence" value="ECO:0007669"/>
    <property type="project" value="UniProtKB-KW"/>
</dbReference>
<keyword evidence="7" id="KW-1185">Reference proteome</keyword>
<name>A0A6H9UQA8_9ACTN</name>
<comment type="caution">
    <text evidence="6">The sequence shown here is derived from an EMBL/GenBank/DDBJ whole genome shotgun (WGS) entry which is preliminary data.</text>
</comment>
<dbReference type="AlphaFoldDB" id="A0A6H9UQA8"/>
<feature type="domain" description="HTH gntR-type" evidence="5">
    <location>
        <begin position="15"/>
        <end position="84"/>
    </location>
</feature>
<dbReference type="InterPro" id="IPR036388">
    <property type="entry name" value="WH-like_DNA-bd_sf"/>
</dbReference>
<dbReference type="PRINTS" id="PR00035">
    <property type="entry name" value="HTHGNTR"/>
</dbReference>
<dbReference type="InterPro" id="IPR000524">
    <property type="entry name" value="Tscrpt_reg_HTH_GntR"/>
</dbReference>
<dbReference type="Gene3D" id="1.10.10.10">
    <property type="entry name" value="Winged helix-like DNA-binding domain superfamily/Winged helix DNA-binding domain"/>
    <property type="match status" value="1"/>
</dbReference>
<organism evidence="6 7">
    <name type="scientific">Streptomyces luteolifulvus</name>
    <dbReference type="NCBI Taxonomy" id="2615112"/>
    <lineage>
        <taxon>Bacteria</taxon>
        <taxon>Bacillati</taxon>
        <taxon>Actinomycetota</taxon>
        <taxon>Actinomycetes</taxon>
        <taxon>Kitasatosporales</taxon>
        <taxon>Streptomycetaceae</taxon>
        <taxon>Streptomyces</taxon>
    </lineage>
</organism>
<dbReference type="CDD" id="cd07377">
    <property type="entry name" value="WHTH_GntR"/>
    <property type="match status" value="1"/>
</dbReference>
<evidence type="ECO:0000313" key="6">
    <source>
        <dbReference type="EMBL" id="KAB1140578.1"/>
    </source>
</evidence>
<dbReference type="InterPro" id="IPR050679">
    <property type="entry name" value="Bact_HTH_transcr_reg"/>
</dbReference>
<dbReference type="RefSeq" id="WP_150956753.1">
    <property type="nucleotide sequence ID" value="NZ_VZRB01000040.1"/>
</dbReference>
<evidence type="ECO:0000259" key="5">
    <source>
        <dbReference type="PROSITE" id="PS50949"/>
    </source>
</evidence>
<feature type="region of interest" description="Disordered" evidence="4">
    <location>
        <begin position="71"/>
        <end position="93"/>
    </location>
</feature>
<dbReference type="PANTHER" id="PTHR44846">
    <property type="entry name" value="MANNOSYL-D-GLYCERATE TRANSPORT/METABOLISM SYSTEM REPRESSOR MNGR-RELATED"/>
    <property type="match status" value="1"/>
</dbReference>
<evidence type="ECO:0000256" key="4">
    <source>
        <dbReference type="SAM" id="MobiDB-lite"/>
    </source>
</evidence>
<evidence type="ECO:0000313" key="7">
    <source>
        <dbReference type="Proteomes" id="UP000442707"/>
    </source>
</evidence>
<dbReference type="Proteomes" id="UP000442707">
    <property type="component" value="Unassembled WGS sequence"/>
</dbReference>
<gene>
    <name evidence="6" type="ORF">F7R91_35440</name>
</gene>
<accession>A0A6H9UQA8</accession>
<dbReference type="InterPro" id="IPR036390">
    <property type="entry name" value="WH_DNA-bd_sf"/>
</dbReference>
<dbReference type="SUPFAM" id="SSF46785">
    <property type="entry name" value="Winged helix' DNA-binding domain"/>
    <property type="match status" value="1"/>
</dbReference>
<dbReference type="SMART" id="SM00345">
    <property type="entry name" value="HTH_GNTR"/>
    <property type="match status" value="1"/>
</dbReference>
<protein>
    <submittedName>
        <fullName evidence="6">GntR family transcriptional regulator</fullName>
    </submittedName>
</protein>
<dbReference type="EMBL" id="VZRB01000040">
    <property type="protein sequence ID" value="KAB1140578.1"/>
    <property type="molecule type" value="Genomic_DNA"/>
</dbReference>
<evidence type="ECO:0000256" key="1">
    <source>
        <dbReference type="ARBA" id="ARBA00023015"/>
    </source>
</evidence>
<evidence type="ECO:0000256" key="2">
    <source>
        <dbReference type="ARBA" id="ARBA00023125"/>
    </source>
</evidence>
<keyword evidence="3" id="KW-0804">Transcription</keyword>
<dbReference type="PANTHER" id="PTHR44846:SF17">
    <property type="entry name" value="GNTR-FAMILY TRANSCRIPTIONAL REGULATOR"/>
    <property type="match status" value="1"/>
</dbReference>
<keyword evidence="1" id="KW-0805">Transcription regulation</keyword>
<evidence type="ECO:0000256" key="3">
    <source>
        <dbReference type="ARBA" id="ARBA00023163"/>
    </source>
</evidence>
<dbReference type="Pfam" id="PF00392">
    <property type="entry name" value="GntR"/>
    <property type="match status" value="1"/>
</dbReference>
<sequence length="292" mass="32528">MVVAQENVAVNGSRRLSAQEIAEILRERIRVGDLKAGDRLPTQAELAEEFGVERGTVRQALRALQEDGLLSNVSKGSPPRIAEPAPARSEPQPTMVGLAPRLAEAFAAPQVRVDAACLTAETLMLALGEPIRLIHEGRIRPESIDVRILLPSRDISLAFPVPVEGRGGDDPVHQRWLAQRNAQGHVLKHNLQSLRSTHGIDVRVTFRALPFTPPVKLYLLNQEEALIAYYMITRREEFTDSGTMDMYDVLGTESLLFSFEKRTGQRDAAFVDESQRWFDALWETITTDLTLS</sequence>
<dbReference type="GO" id="GO:0003700">
    <property type="term" value="F:DNA-binding transcription factor activity"/>
    <property type="evidence" value="ECO:0007669"/>
    <property type="project" value="InterPro"/>
</dbReference>
<proteinExistence type="predicted"/>